<name>A0A423SZD3_PENVA</name>
<keyword evidence="10 18" id="KW-0472">Membrane</keyword>
<evidence type="ECO:0000313" key="20">
    <source>
        <dbReference type="EMBL" id="ROT69615.1"/>
    </source>
</evidence>
<gene>
    <name evidence="20" type="ORF">C7M84_012177</name>
</gene>
<protein>
    <submittedName>
        <fullName evidence="20">Putative G-protein coupled receptor</fullName>
    </submittedName>
</protein>
<keyword evidence="11" id="KW-1015">Disulfide bond</keyword>
<dbReference type="EMBL" id="QCYY01002545">
    <property type="protein sequence ID" value="ROT69615.1"/>
    <property type="molecule type" value="Genomic_DNA"/>
</dbReference>
<proteinExistence type="inferred from homology"/>
<evidence type="ECO:0000256" key="12">
    <source>
        <dbReference type="ARBA" id="ARBA00023170"/>
    </source>
</evidence>
<feature type="region of interest" description="Disordered" evidence="17">
    <location>
        <begin position="1"/>
        <end position="84"/>
    </location>
</feature>
<evidence type="ECO:0000259" key="19">
    <source>
        <dbReference type="PROSITE" id="PS50262"/>
    </source>
</evidence>
<evidence type="ECO:0000256" key="10">
    <source>
        <dbReference type="ARBA" id="ARBA00023136"/>
    </source>
</evidence>
<evidence type="ECO:0000256" key="6">
    <source>
        <dbReference type="ARBA" id="ARBA00022692"/>
    </source>
</evidence>
<evidence type="ECO:0000256" key="1">
    <source>
        <dbReference type="ARBA" id="ARBA00004309"/>
    </source>
</evidence>
<evidence type="ECO:0000256" key="8">
    <source>
        <dbReference type="ARBA" id="ARBA00023040"/>
    </source>
</evidence>
<organism evidence="20 21">
    <name type="scientific">Penaeus vannamei</name>
    <name type="common">Whiteleg shrimp</name>
    <name type="synonym">Litopenaeus vannamei</name>
    <dbReference type="NCBI Taxonomy" id="6689"/>
    <lineage>
        <taxon>Eukaryota</taxon>
        <taxon>Metazoa</taxon>
        <taxon>Ecdysozoa</taxon>
        <taxon>Arthropoda</taxon>
        <taxon>Crustacea</taxon>
        <taxon>Multicrustacea</taxon>
        <taxon>Malacostraca</taxon>
        <taxon>Eumalacostraca</taxon>
        <taxon>Eucarida</taxon>
        <taxon>Decapoda</taxon>
        <taxon>Dendrobranchiata</taxon>
        <taxon>Penaeoidea</taxon>
        <taxon>Penaeidae</taxon>
        <taxon>Penaeus</taxon>
    </lineage>
</organism>
<evidence type="ECO:0000313" key="21">
    <source>
        <dbReference type="Proteomes" id="UP000283509"/>
    </source>
</evidence>
<evidence type="ECO:0000256" key="3">
    <source>
        <dbReference type="ARBA" id="ARBA00010663"/>
    </source>
</evidence>
<keyword evidence="5" id="KW-1003">Cell membrane</keyword>
<dbReference type="PRINTS" id="PR00237">
    <property type="entry name" value="GPCRRHODOPSN"/>
</dbReference>
<dbReference type="Proteomes" id="UP000283509">
    <property type="component" value="Unassembled WGS sequence"/>
</dbReference>
<evidence type="ECO:0000256" key="14">
    <source>
        <dbReference type="ARBA" id="ARBA00023224"/>
    </source>
</evidence>
<comment type="similarity">
    <text evidence="3 16">Belongs to the G-protein coupled receptor 1 family.</text>
</comment>
<evidence type="ECO:0000256" key="13">
    <source>
        <dbReference type="ARBA" id="ARBA00023180"/>
    </source>
</evidence>
<dbReference type="STRING" id="6689.A0A423SZD3"/>
<sequence>MEILKLLPLTSSHSSTHPANHSPPLLPSTPSTPSHLLPQSTYPSIPLLNSPHPTTPPRHPQPTHRNTPRSSKTPNHPTPTQPTSYPLLSRFSPFSPSTEISVVVTALLLAMLGVVFVFGTVVNSLVFLVFYRRPSLRSLSNRFVLSLTSANLLSTVVVVPVHALRVGGLTPLLTTAAEGDVSEEDFWWCQASQALMALAVEAAIFSVLLIAVDRHCAVTSPLHYSMTITRGRLLTYTHAYSQPASRLSVCPSVSWVGGGRWGGGGVLDLGSASSDFYGRVQDVATPLSYTPREP</sequence>
<dbReference type="CDD" id="cd00637">
    <property type="entry name" value="7tm_classA_rhodopsin-like"/>
    <property type="match status" value="1"/>
</dbReference>
<dbReference type="GO" id="GO:0004930">
    <property type="term" value="F:G protein-coupled receptor activity"/>
    <property type="evidence" value="ECO:0007669"/>
    <property type="project" value="UniProtKB-KW"/>
</dbReference>
<reference evidence="20 21" key="2">
    <citation type="submission" date="2019-01" db="EMBL/GenBank/DDBJ databases">
        <title>The decoding of complex shrimp genome reveals the adaptation for benthos swimmer, frequently molting mechanism and breeding impact on genome.</title>
        <authorList>
            <person name="Sun Y."/>
            <person name="Gao Y."/>
            <person name="Yu Y."/>
        </authorList>
    </citation>
    <scope>NUCLEOTIDE SEQUENCE [LARGE SCALE GENOMIC DNA]</scope>
    <source>
        <tissue evidence="20">Muscle</tissue>
    </source>
</reference>
<feature type="transmembrane region" description="Helical" evidence="18">
    <location>
        <begin position="194"/>
        <end position="212"/>
    </location>
</feature>
<evidence type="ECO:0000256" key="15">
    <source>
        <dbReference type="ARBA" id="ARBA00023273"/>
    </source>
</evidence>
<feature type="transmembrane region" description="Helical" evidence="18">
    <location>
        <begin position="100"/>
        <end position="131"/>
    </location>
</feature>
<evidence type="ECO:0000256" key="7">
    <source>
        <dbReference type="ARBA" id="ARBA00022989"/>
    </source>
</evidence>
<comment type="caution">
    <text evidence="20">The sequence shown here is derived from an EMBL/GenBank/DDBJ whole genome shotgun (WGS) entry which is preliminary data.</text>
</comment>
<keyword evidence="13" id="KW-0325">Glycoprotein</keyword>
<keyword evidence="7 18" id="KW-1133">Transmembrane helix</keyword>
<evidence type="ECO:0000256" key="4">
    <source>
        <dbReference type="ARBA" id="ARBA00022473"/>
    </source>
</evidence>
<keyword evidence="14 16" id="KW-0807">Transducer</keyword>
<dbReference type="AlphaFoldDB" id="A0A423SZD3"/>
<keyword evidence="6 16" id="KW-0812">Transmembrane</keyword>
<dbReference type="SUPFAM" id="SSF81321">
    <property type="entry name" value="Family A G protein-coupled receptor-like"/>
    <property type="match status" value="1"/>
</dbReference>
<keyword evidence="12 16" id="KW-0675">Receptor</keyword>
<dbReference type="PANTHER" id="PTHR22752">
    <property type="entry name" value="G PROTEIN-COUPLED RECEPTOR"/>
    <property type="match status" value="1"/>
</dbReference>
<evidence type="ECO:0000256" key="18">
    <source>
        <dbReference type="SAM" id="Phobius"/>
    </source>
</evidence>
<feature type="domain" description="G-protein coupled receptors family 1 profile" evidence="19">
    <location>
        <begin position="122"/>
        <end position="230"/>
    </location>
</feature>
<feature type="compositionally biased region" description="Low complexity" evidence="17">
    <location>
        <begin position="1"/>
        <end position="18"/>
    </location>
</feature>
<evidence type="ECO:0000256" key="11">
    <source>
        <dbReference type="ARBA" id="ARBA00023157"/>
    </source>
</evidence>
<dbReference type="InterPro" id="IPR000276">
    <property type="entry name" value="GPCR_Rhodpsn"/>
</dbReference>
<dbReference type="Pfam" id="PF00001">
    <property type="entry name" value="7tm_1"/>
    <property type="match status" value="1"/>
</dbReference>
<dbReference type="PROSITE" id="PS00237">
    <property type="entry name" value="G_PROTEIN_RECEP_F1_1"/>
    <property type="match status" value="1"/>
</dbReference>
<dbReference type="PROSITE" id="PS50262">
    <property type="entry name" value="G_PROTEIN_RECEP_F1_2"/>
    <property type="match status" value="1"/>
</dbReference>
<dbReference type="PANTHER" id="PTHR22752:SF10">
    <property type="entry name" value="G-PROTEIN COUPLED RECEPTOR 161"/>
    <property type="match status" value="1"/>
</dbReference>
<evidence type="ECO:0000256" key="17">
    <source>
        <dbReference type="SAM" id="MobiDB-lite"/>
    </source>
</evidence>
<evidence type="ECO:0000256" key="2">
    <source>
        <dbReference type="ARBA" id="ARBA00004651"/>
    </source>
</evidence>
<feature type="transmembrane region" description="Helical" evidence="18">
    <location>
        <begin position="143"/>
        <end position="163"/>
    </location>
</feature>
<accession>A0A423SZD3</accession>
<keyword evidence="15" id="KW-0966">Cell projection</keyword>
<reference evidence="20 21" key="1">
    <citation type="submission" date="2018-04" db="EMBL/GenBank/DDBJ databases">
        <authorList>
            <person name="Zhang X."/>
            <person name="Yuan J."/>
            <person name="Li F."/>
            <person name="Xiang J."/>
        </authorList>
    </citation>
    <scope>NUCLEOTIDE SEQUENCE [LARGE SCALE GENOMIC DNA]</scope>
    <source>
        <tissue evidence="20">Muscle</tissue>
    </source>
</reference>
<dbReference type="GO" id="GO:0060170">
    <property type="term" value="C:ciliary membrane"/>
    <property type="evidence" value="ECO:0007669"/>
    <property type="project" value="UniProtKB-SubCell"/>
</dbReference>
<keyword evidence="21" id="KW-1185">Reference proteome</keyword>
<keyword evidence="8 16" id="KW-0297">G-protein coupled receptor</keyword>
<evidence type="ECO:0000256" key="5">
    <source>
        <dbReference type="ARBA" id="ARBA00022475"/>
    </source>
</evidence>
<comment type="subcellular location">
    <subcellularLocation>
        <location evidence="2">Cell membrane</location>
        <topology evidence="2">Multi-pass membrane protein</topology>
    </subcellularLocation>
    <subcellularLocation>
        <location evidence="1">Cell projection</location>
        <location evidence="1">Cilium membrane</location>
    </subcellularLocation>
</comment>
<dbReference type="InterPro" id="IPR017452">
    <property type="entry name" value="GPCR_Rhodpsn_7TM"/>
</dbReference>
<keyword evidence="4" id="KW-0217">Developmental protein</keyword>
<feature type="compositionally biased region" description="Low complexity" evidence="17">
    <location>
        <begin position="28"/>
        <end position="38"/>
    </location>
</feature>
<keyword evidence="9" id="KW-0969">Cilium</keyword>
<dbReference type="Gene3D" id="1.20.1070.10">
    <property type="entry name" value="Rhodopsin 7-helix transmembrane proteins"/>
    <property type="match status" value="1"/>
</dbReference>
<evidence type="ECO:0000256" key="9">
    <source>
        <dbReference type="ARBA" id="ARBA00023069"/>
    </source>
</evidence>
<evidence type="ECO:0000256" key="16">
    <source>
        <dbReference type="RuleBase" id="RU000688"/>
    </source>
</evidence>